<dbReference type="CDD" id="cd07989">
    <property type="entry name" value="LPLAT_AGPAT-like"/>
    <property type="match status" value="1"/>
</dbReference>
<dbReference type="GO" id="GO:0016024">
    <property type="term" value="P:CDP-diacylglycerol biosynthetic process"/>
    <property type="evidence" value="ECO:0007669"/>
    <property type="project" value="UniProtKB-UniPathway"/>
</dbReference>
<comment type="pathway">
    <text evidence="3">Lipid metabolism.</text>
</comment>
<protein>
    <recommendedName>
        <fullName evidence="6 9">1-acyl-sn-glycerol-3-phosphate acyltransferase</fullName>
        <ecNumber evidence="5 9">2.3.1.51</ecNumber>
    </recommendedName>
</protein>
<sequence>MRHLWNFLVITHCLLVTLKVSLITLFELPFGGCSREKMNRRVRGWAQSLVDFIGVELEVEGLPELKEGGRYVLMCNHSSLYDIPISMVAFDAPIRMIAKSELFKVPVWGQAMLASGFMPIDRDDRRQAALDLEYAKTQMEQGTLVWVAPEGTRSREGQIAEFKPGGFKLAMDMGAQIIPMGIEGAFQIMPAGSLKIMRHQKVKVRIGQPIDTTGMGKDKRKPLMVELRKTIAELAGQPDPLEENA</sequence>
<evidence type="ECO:0000256" key="6">
    <source>
        <dbReference type="ARBA" id="ARBA00016139"/>
    </source>
</evidence>
<dbReference type="PANTHER" id="PTHR10434:SF11">
    <property type="entry name" value="1-ACYL-SN-GLYCEROL-3-PHOSPHATE ACYLTRANSFERASE"/>
    <property type="match status" value="1"/>
</dbReference>
<accession>A0A1F6GBK5</accession>
<dbReference type="PANTHER" id="PTHR10434">
    <property type="entry name" value="1-ACYL-SN-GLYCEROL-3-PHOSPHATE ACYLTRANSFERASE"/>
    <property type="match status" value="1"/>
</dbReference>
<comment type="pathway">
    <text evidence="2">Phospholipid metabolism; CDP-diacylglycerol biosynthesis; CDP-diacylglycerol from sn-glycerol 3-phosphate: step 2/3.</text>
</comment>
<dbReference type="Proteomes" id="UP000178449">
    <property type="component" value="Unassembled WGS sequence"/>
</dbReference>
<evidence type="ECO:0000313" key="12">
    <source>
        <dbReference type="Proteomes" id="UP000178449"/>
    </source>
</evidence>
<dbReference type="GO" id="GO:0003841">
    <property type="term" value="F:1-acylglycerol-3-phosphate O-acyltransferase activity"/>
    <property type="evidence" value="ECO:0007669"/>
    <property type="project" value="UniProtKB-UniRule"/>
</dbReference>
<gene>
    <name evidence="11" type="ORF">A2527_07055</name>
</gene>
<organism evidence="11 12">
    <name type="scientific">Candidatus Lambdaproteobacteria bacterium RIFOXYD2_FULL_50_16</name>
    <dbReference type="NCBI Taxonomy" id="1817772"/>
    <lineage>
        <taxon>Bacteria</taxon>
        <taxon>Pseudomonadati</taxon>
        <taxon>Pseudomonadota</taxon>
        <taxon>Candidatus Lambdaproteobacteria</taxon>
    </lineage>
</organism>
<keyword evidence="9" id="KW-0444">Lipid biosynthesis</keyword>
<dbReference type="GO" id="GO:0006654">
    <property type="term" value="P:phosphatidic acid biosynthetic process"/>
    <property type="evidence" value="ECO:0007669"/>
    <property type="project" value="TreeGrafter"/>
</dbReference>
<feature type="domain" description="Phospholipid/glycerol acyltransferase" evidence="10">
    <location>
        <begin position="71"/>
        <end position="185"/>
    </location>
</feature>
<proteinExistence type="inferred from homology"/>
<comment type="domain">
    <text evidence="9">The HXXXXD motif is essential for acyltransferase activity and may constitute the binding site for the phosphate moiety of the glycerol-3-phosphate.</text>
</comment>
<keyword evidence="7 9" id="KW-0808">Transferase</keyword>
<keyword evidence="9" id="KW-0594">Phospholipid biosynthesis</keyword>
<dbReference type="InterPro" id="IPR004552">
    <property type="entry name" value="AGP_acyltrans"/>
</dbReference>
<comment type="catalytic activity">
    <reaction evidence="1 9">
        <text>a 1-acyl-sn-glycero-3-phosphate + an acyl-CoA = a 1,2-diacyl-sn-glycero-3-phosphate + CoA</text>
        <dbReference type="Rhea" id="RHEA:19709"/>
        <dbReference type="ChEBI" id="CHEBI:57287"/>
        <dbReference type="ChEBI" id="CHEBI:57970"/>
        <dbReference type="ChEBI" id="CHEBI:58342"/>
        <dbReference type="ChEBI" id="CHEBI:58608"/>
        <dbReference type="EC" id="2.3.1.51"/>
    </reaction>
</comment>
<evidence type="ECO:0000256" key="9">
    <source>
        <dbReference type="RuleBase" id="RU361267"/>
    </source>
</evidence>
<evidence type="ECO:0000256" key="1">
    <source>
        <dbReference type="ARBA" id="ARBA00001141"/>
    </source>
</evidence>
<name>A0A1F6GBK5_9PROT</name>
<evidence type="ECO:0000313" key="11">
    <source>
        <dbReference type="EMBL" id="OGG95464.1"/>
    </source>
</evidence>
<evidence type="ECO:0000259" key="10">
    <source>
        <dbReference type="SMART" id="SM00563"/>
    </source>
</evidence>
<dbReference type="SUPFAM" id="SSF69593">
    <property type="entry name" value="Glycerol-3-phosphate (1)-acyltransferase"/>
    <property type="match status" value="1"/>
</dbReference>
<keyword evidence="8 9" id="KW-0012">Acyltransferase</keyword>
<evidence type="ECO:0000256" key="2">
    <source>
        <dbReference type="ARBA" id="ARBA00004728"/>
    </source>
</evidence>
<evidence type="ECO:0000256" key="3">
    <source>
        <dbReference type="ARBA" id="ARBA00005189"/>
    </source>
</evidence>
<evidence type="ECO:0000256" key="4">
    <source>
        <dbReference type="ARBA" id="ARBA00008655"/>
    </source>
</evidence>
<dbReference type="STRING" id="1817772.A2527_07055"/>
<keyword evidence="9" id="KW-0443">Lipid metabolism</keyword>
<dbReference type="EC" id="2.3.1.51" evidence="5 9"/>
<dbReference type="NCBIfam" id="TIGR00530">
    <property type="entry name" value="AGP_acyltrn"/>
    <property type="match status" value="1"/>
</dbReference>
<evidence type="ECO:0000256" key="7">
    <source>
        <dbReference type="ARBA" id="ARBA00022679"/>
    </source>
</evidence>
<comment type="caution">
    <text evidence="11">The sequence shown here is derived from an EMBL/GenBank/DDBJ whole genome shotgun (WGS) entry which is preliminary data.</text>
</comment>
<dbReference type="GO" id="GO:0016020">
    <property type="term" value="C:membrane"/>
    <property type="evidence" value="ECO:0007669"/>
    <property type="project" value="InterPro"/>
</dbReference>
<dbReference type="UniPathway" id="UPA00557">
    <property type="reaction ID" value="UER00613"/>
</dbReference>
<dbReference type="SMART" id="SM00563">
    <property type="entry name" value="PlsC"/>
    <property type="match status" value="1"/>
</dbReference>
<reference evidence="11 12" key="1">
    <citation type="journal article" date="2016" name="Nat. Commun.">
        <title>Thousands of microbial genomes shed light on interconnected biogeochemical processes in an aquifer system.</title>
        <authorList>
            <person name="Anantharaman K."/>
            <person name="Brown C.T."/>
            <person name="Hug L.A."/>
            <person name="Sharon I."/>
            <person name="Castelle C.J."/>
            <person name="Probst A.J."/>
            <person name="Thomas B.C."/>
            <person name="Singh A."/>
            <person name="Wilkins M.J."/>
            <person name="Karaoz U."/>
            <person name="Brodie E.L."/>
            <person name="Williams K.H."/>
            <person name="Hubbard S.S."/>
            <person name="Banfield J.F."/>
        </authorList>
    </citation>
    <scope>NUCLEOTIDE SEQUENCE [LARGE SCALE GENOMIC DNA]</scope>
</reference>
<dbReference type="Pfam" id="PF01553">
    <property type="entry name" value="Acyltransferase"/>
    <property type="match status" value="1"/>
</dbReference>
<comment type="similarity">
    <text evidence="4 9">Belongs to the 1-acyl-sn-glycerol-3-phosphate acyltransferase family.</text>
</comment>
<evidence type="ECO:0000256" key="5">
    <source>
        <dbReference type="ARBA" id="ARBA00013211"/>
    </source>
</evidence>
<evidence type="ECO:0000256" key="8">
    <source>
        <dbReference type="ARBA" id="ARBA00023315"/>
    </source>
</evidence>
<keyword evidence="9" id="KW-1208">Phospholipid metabolism</keyword>
<dbReference type="InterPro" id="IPR002123">
    <property type="entry name" value="Plipid/glycerol_acylTrfase"/>
</dbReference>
<dbReference type="AlphaFoldDB" id="A0A1F6GBK5"/>
<dbReference type="EMBL" id="MFNE01000022">
    <property type="protein sequence ID" value="OGG95464.1"/>
    <property type="molecule type" value="Genomic_DNA"/>
</dbReference>